<evidence type="ECO:0000259" key="7">
    <source>
        <dbReference type="Pfam" id="PF12859"/>
    </source>
</evidence>
<dbReference type="EMBL" id="LN679138">
    <property type="protein sequence ID" value="CEL59169.1"/>
    <property type="molecule type" value="Genomic_DNA"/>
</dbReference>
<dbReference type="GO" id="GO:0005680">
    <property type="term" value="C:anaphase-promoting complex"/>
    <property type="evidence" value="ECO:0007669"/>
    <property type="project" value="InterPro"/>
</dbReference>
<dbReference type="InterPro" id="IPR049255">
    <property type="entry name" value="Apc1_N"/>
</dbReference>
<dbReference type="PANTHER" id="PTHR12827:SF3">
    <property type="entry name" value="ANAPHASE-PROMOTING COMPLEX SUBUNIT 1"/>
    <property type="match status" value="1"/>
</dbReference>
<dbReference type="Proteomes" id="UP000059188">
    <property type="component" value="Unassembled WGS sequence"/>
</dbReference>
<feature type="domain" description="Anaphase-promoting complex subunit 1 N-terminal" evidence="7">
    <location>
        <begin position="66"/>
        <end position="210"/>
    </location>
</feature>
<dbReference type="InterPro" id="IPR011989">
    <property type="entry name" value="ARM-like"/>
</dbReference>
<sequence>MSVYARLSTAPFSPGQTYLGSLGTAATAEKDTEESELLKSLRNVFAPNQSSTTAVRRLVGPSPVPGQGEEELSWNNRTIVWSIGGVPRRTWDFAHEKQDIQWTCWAWFHPDDVISAQNTTSHQDSPLDDNPTFGPFFQFLQRQRMNPPHDDYAPESPTACRALVVFLRDIAKVLMRNGIEHTIHLPFLVRRAWEISPTGLLVQRAQDREELDEAVQTGTPLLPTLFSLASPLDEFKIVGCARSILGGFSDGDTPPVVEPLPSVRLHPSDTVLYVSGGTDTDHERLLISHNTQKRRLTVWRYASRKPVMSLHGGGAKPRERVVNDRLDRIPIGQDDEDEDPLGRAASRSMIPQLNRNDLTSTMDRIHIGGALGEGDELAGVGDSSMRPHVWLQHVTQLDLTEYDSNHASEITIHPFDTRHDYSNLAILFPSQSLQILSLTRQHSSLSSRLIGTYSARSASALSVTRPGVKDLLVVTSEGTVKVLLWNLRELKVTISTSPKLTPSLDSAGARRHKKADSKSMDVVPPDVRLPIALHNPVGSSITIEYDDALEGRMCLDLSPHDYLVELGFEALARVVPADEGWRVRKSWLEKRWGENPDTNKTEFECFGEAVCEVFLGDTAAKPEGNRHTSAWELLSNTRTHTRMRDEIMFTAAGLALPEPDPTSENSGAISQTHPGPTSSYLAPAMLALHLAAQTLATDVTKMDRLADIGALVLKLARRVRPDYVDYWSRICCDAPEAWRGCVGNEPHLHDERLIAPPDILSHLYTLLSVPHGRNSFPRLTELARTFQLTPALEYGKLDPTERVHLWNDVYNVLCDPAVGDQRARAVAAVSLLAESDNVVEAVARLPLGVGAPIREALRSCQLNPSTEMSAEGYTLIERRDLAHMRSGKASGFTFGGEYEHRARMEMNDDARPTTDELGREAKATAQGQARELSGTDLGLKGFTDVRFGMDRRLYEVEQMLNSSRMVIVKLKERPELSEHDQATENQQVAFFLAERTFSLAFGRGAYTLGSVPTVMTDVYSIPKIELSVKIYPQNVTVSLEPNRIPPDCKQYAEFHNGVAAALRISPSSGSVDSSWIAFNRPNELTAEHAGFLYGLGLTGHLRSMVTWHTFRYLTPKHELTSMGVLLGLAAAHMGSGDKATTKLLCVHIPALLPPRAAELNIPRTTQTAAVSGIGLLFLGTRHRRMAEVMLGEIGRHTDTIDAEAYSASSALAFGMIMVGTGARATSPVDMEMLARLRLYIQGEPLGTPGDKPSFDVNITSPAATIALALMYLRTGREDIAQLLELPDTPMALYRIQPNLLVMRTLGRSLIMWDAIEPSITWVHGHLPQINPADGSENNSDPSLTESIELAHYHIISGACFAIGLKYAGTADEGAYGTVAYWFDLFTKHVTASTVTYEAQVKRSAVRETLNVLSLALAMVMAGTGELTTLRRLRVAYGRYGPGFKFGSPMCTSLALGLLFLGGGRYTLSSSNASIACLVAAFYPRMPLNSGDNRGHLQLLRHLWVLAAEPRCLVARDADTGEAVYLPVKVKVASQPPVVHHLMTPTLIPDVRALQSIRVDSPRYWPYYVDVVGVRAHRDNILQHQTLFVKRRTGFLSYVEDPRGVRSIFVRAGTHVGDPSALDFPNTAAPRSSNAQADLQRFIVSFSNEPMFVAWADRLCRVPTGPTQADVARTTYFHQALLECLTADKAQALSLHAGLHALTQTGVRSQRSGPNSGHPNYPYTTQRISLAGHHTAPGPRTLVFRDIRFARDFYSQLFQSFGGRVGEKSRAGLVKSSLLGAVASAWDPAFREASLGKGRDEKLDLTEAGYVGVSGHELKEAIMRYCRGEDVRSQALRRSGWKQRERELLRAVGLYVTRYSFPGPDTLRGIRALVEEERTSLAQNRTATGLRTEHDRLEELKAREGILMLLAANVATGLHGYMPIQDEYHPRWTNDCWEAWGWKPFSVLL</sequence>
<dbReference type="GO" id="GO:0051301">
    <property type="term" value="P:cell division"/>
    <property type="evidence" value="ECO:0007669"/>
    <property type="project" value="UniProtKB-KW"/>
</dbReference>
<organism evidence="10 11">
    <name type="scientific">Thanatephorus cucumeris (strain AG1-IB / isolate 7/3/14)</name>
    <name type="common">Lettuce bottom rot fungus</name>
    <name type="synonym">Rhizoctonia solani</name>
    <dbReference type="NCBI Taxonomy" id="1108050"/>
    <lineage>
        <taxon>Eukaryota</taxon>
        <taxon>Fungi</taxon>
        <taxon>Dikarya</taxon>
        <taxon>Basidiomycota</taxon>
        <taxon>Agaricomycotina</taxon>
        <taxon>Agaricomycetes</taxon>
        <taxon>Cantharellales</taxon>
        <taxon>Ceratobasidiaceae</taxon>
        <taxon>Rhizoctonia</taxon>
        <taxon>Rhizoctonia solani AG-1</taxon>
    </lineage>
</organism>
<dbReference type="Pfam" id="PF12859">
    <property type="entry name" value="ANAPC1"/>
    <property type="match status" value="1"/>
</dbReference>
<protein>
    <submittedName>
        <fullName evidence="10">Anaphase-promoting complex subunit 1</fullName>
    </submittedName>
</protein>
<comment type="similarity">
    <text evidence="1">Belongs to the APC1 family.</text>
</comment>
<keyword evidence="5" id="KW-0131">Cell cycle</keyword>
<dbReference type="GO" id="GO:0060090">
    <property type="term" value="F:molecular adaptor activity"/>
    <property type="evidence" value="ECO:0007669"/>
    <property type="project" value="TreeGrafter"/>
</dbReference>
<dbReference type="GO" id="GO:0070979">
    <property type="term" value="P:protein K11-linked ubiquitination"/>
    <property type="evidence" value="ECO:0007669"/>
    <property type="project" value="TreeGrafter"/>
</dbReference>
<evidence type="ECO:0000256" key="2">
    <source>
        <dbReference type="ARBA" id="ARBA00022618"/>
    </source>
</evidence>
<dbReference type="InterPro" id="IPR024990">
    <property type="entry name" value="Apc1"/>
</dbReference>
<keyword evidence="2" id="KW-0132">Cell division</keyword>
<keyword evidence="4" id="KW-0498">Mitosis</keyword>
<gene>
    <name evidence="10" type="ORF">RSOLAG1IB_09146</name>
</gene>
<dbReference type="Pfam" id="PF18122">
    <property type="entry name" value="APC1_C"/>
    <property type="match status" value="1"/>
</dbReference>
<evidence type="ECO:0000256" key="3">
    <source>
        <dbReference type="ARBA" id="ARBA00022737"/>
    </source>
</evidence>
<evidence type="ECO:0000256" key="6">
    <source>
        <dbReference type="SAM" id="MobiDB-lite"/>
    </source>
</evidence>
<dbReference type="PANTHER" id="PTHR12827">
    <property type="entry name" value="MEIOTIC CHECKPOINT REGULATOR TSG24 FAMILY MEMBER"/>
    <property type="match status" value="1"/>
</dbReference>
<feature type="region of interest" description="Disordered" evidence="6">
    <location>
        <begin position="1704"/>
        <end position="1723"/>
    </location>
</feature>
<name>A0A0B7FQI6_THACB</name>
<dbReference type="OrthoDB" id="26401at2759"/>
<evidence type="ECO:0000256" key="1">
    <source>
        <dbReference type="ARBA" id="ARBA00010547"/>
    </source>
</evidence>
<evidence type="ECO:0000256" key="5">
    <source>
        <dbReference type="ARBA" id="ARBA00023306"/>
    </source>
</evidence>
<dbReference type="STRING" id="1108050.A0A0B7FQI6"/>
<feature type="domain" description="Anaphase-promoting complex subunit 1 beta-sandwich" evidence="9">
    <location>
        <begin position="1510"/>
        <end position="1591"/>
    </location>
</feature>
<dbReference type="Gene3D" id="1.25.10.10">
    <property type="entry name" value="Leucine-rich Repeat Variant"/>
    <property type="match status" value="2"/>
</dbReference>
<dbReference type="Pfam" id="PF21282">
    <property type="entry name" value="APC1_3rd"/>
    <property type="match status" value="1"/>
</dbReference>
<evidence type="ECO:0000313" key="11">
    <source>
        <dbReference type="Proteomes" id="UP000059188"/>
    </source>
</evidence>
<dbReference type="GO" id="GO:0007091">
    <property type="term" value="P:metaphase/anaphase transition of mitotic cell cycle"/>
    <property type="evidence" value="ECO:0007669"/>
    <property type="project" value="TreeGrafter"/>
</dbReference>
<dbReference type="InterPro" id="IPR048971">
    <property type="entry name" value="Apc1_3rd"/>
</dbReference>
<dbReference type="GO" id="GO:0031145">
    <property type="term" value="P:anaphase-promoting complex-dependent catabolic process"/>
    <property type="evidence" value="ECO:0007669"/>
    <property type="project" value="TreeGrafter"/>
</dbReference>
<proteinExistence type="inferred from homology"/>
<evidence type="ECO:0000256" key="4">
    <source>
        <dbReference type="ARBA" id="ARBA00022776"/>
    </source>
</evidence>
<evidence type="ECO:0000313" key="10">
    <source>
        <dbReference type="EMBL" id="CEL59169.1"/>
    </source>
</evidence>
<feature type="domain" description="Anaphase-promoting complex subunit 1 C-terminal" evidence="8">
    <location>
        <begin position="1641"/>
        <end position="1861"/>
    </location>
</feature>
<keyword evidence="11" id="KW-1185">Reference proteome</keyword>
<evidence type="ECO:0000259" key="8">
    <source>
        <dbReference type="Pfam" id="PF18122"/>
    </source>
</evidence>
<dbReference type="InterPro" id="IPR041221">
    <property type="entry name" value="APC1_C"/>
</dbReference>
<keyword evidence="3" id="KW-0677">Repeat</keyword>
<reference evidence="10 11" key="1">
    <citation type="submission" date="2014-11" db="EMBL/GenBank/DDBJ databases">
        <authorList>
            <person name="Wibberg Daniel"/>
        </authorList>
    </citation>
    <scope>NUCLEOTIDE SEQUENCE [LARGE SCALE GENOMIC DNA]</scope>
    <source>
        <strain evidence="10">Rhizoctonia solani AG1-IB 7/3/14</strain>
    </source>
</reference>
<evidence type="ECO:0000259" key="9">
    <source>
        <dbReference type="Pfam" id="PF21282"/>
    </source>
</evidence>
<accession>A0A0B7FQI6</accession>